<proteinExistence type="predicted"/>
<name>A0A2P2MW82_RHIMU</name>
<organism evidence="1">
    <name type="scientific">Rhizophora mucronata</name>
    <name type="common">Asiatic mangrove</name>
    <dbReference type="NCBI Taxonomy" id="61149"/>
    <lineage>
        <taxon>Eukaryota</taxon>
        <taxon>Viridiplantae</taxon>
        <taxon>Streptophyta</taxon>
        <taxon>Embryophyta</taxon>
        <taxon>Tracheophyta</taxon>
        <taxon>Spermatophyta</taxon>
        <taxon>Magnoliopsida</taxon>
        <taxon>eudicotyledons</taxon>
        <taxon>Gunneridae</taxon>
        <taxon>Pentapetalae</taxon>
        <taxon>rosids</taxon>
        <taxon>fabids</taxon>
        <taxon>Malpighiales</taxon>
        <taxon>Rhizophoraceae</taxon>
        <taxon>Rhizophora</taxon>
    </lineage>
</organism>
<protein>
    <submittedName>
        <fullName evidence="1">Uncharacterized protein</fullName>
    </submittedName>
</protein>
<reference evidence="1" key="1">
    <citation type="submission" date="2018-02" db="EMBL/GenBank/DDBJ databases">
        <title>Rhizophora mucronata_Transcriptome.</title>
        <authorList>
            <person name="Meera S.P."/>
            <person name="Sreeshan A."/>
            <person name="Augustine A."/>
        </authorList>
    </citation>
    <scope>NUCLEOTIDE SEQUENCE</scope>
    <source>
        <tissue evidence="1">Leaf</tissue>
    </source>
</reference>
<dbReference type="EMBL" id="GGEC01053992">
    <property type="protein sequence ID" value="MBX34476.1"/>
    <property type="molecule type" value="Transcribed_RNA"/>
</dbReference>
<evidence type="ECO:0000313" key="1">
    <source>
        <dbReference type="EMBL" id="MBX34476.1"/>
    </source>
</evidence>
<sequence length="29" mass="3551">MPTCKTNFTIKIQIYYTYFISWPTKSHHT</sequence>
<accession>A0A2P2MW82</accession>
<dbReference type="AlphaFoldDB" id="A0A2P2MW82"/>